<comment type="function">
    <text evidence="12">Component of the F(0) channel, it forms part of the peripheral stalk, linking F(1) to F(0).</text>
</comment>
<dbReference type="AlphaFoldDB" id="A0A949K0S6"/>
<sequence>MERLFGLDMQLIADTLLTAISVFVLFTLASYLFFDTVRDVLKKRQDRIKSDLDTASKEKSDALCYKAEYESKLRDADKEVEEILSAARKKALQNESKIIDEAKEEAARIIARANGEIELEKKRARDEMKKEMIQIATLMAGKVVAASIDEKAQNLLIEETLNEMGDETWLS</sequence>
<evidence type="ECO:0000256" key="10">
    <source>
        <dbReference type="ARBA" id="ARBA00025198"/>
    </source>
</evidence>
<keyword evidence="16" id="KW-1185">Reference proteome</keyword>
<comment type="similarity">
    <text evidence="1 12 13">Belongs to the ATPase B chain family.</text>
</comment>
<gene>
    <name evidence="12 15" type="primary">atpF</name>
    <name evidence="15" type="ORF">KTH89_19870</name>
</gene>
<dbReference type="PANTHER" id="PTHR33445:SF2">
    <property type="entry name" value="ATP SYNTHASE SUBUNIT B', CHLOROPLASTIC"/>
    <property type="match status" value="1"/>
</dbReference>
<accession>A0A949K0S6</accession>
<name>A0A949K0S6_9FIRM</name>
<dbReference type="GO" id="GO:0046933">
    <property type="term" value="F:proton-transporting ATP synthase activity, rotational mechanism"/>
    <property type="evidence" value="ECO:0007669"/>
    <property type="project" value="UniProtKB-UniRule"/>
</dbReference>
<evidence type="ECO:0000256" key="1">
    <source>
        <dbReference type="ARBA" id="ARBA00005513"/>
    </source>
</evidence>
<keyword evidence="2 12" id="KW-0813">Transport</keyword>
<evidence type="ECO:0000256" key="12">
    <source>
        <dbReference type="HAMAP-Rule" id="MF_01398"/>
    </source>
</evidence>
<feature type="transmembrane region" description="Helical" evidence="12">
    <location>
        <begin position="12"/>
        <end position="34"/>
    </location>
</feature>
<organism evidence="15 16">
    <name type="scientific">Diplocloster agilis</name>
    <dbReference type="NCBI Taxonomy" id="2850323"/>
    <lineage>
        <taxon>Bacteria</taxon>
        <taxon>Bacillati</taxon>
        <taxon>Bacillota</taxon>
        <taxon>Clostridia</taxon>
        <taxon>Lachnospirales</taxon>
        <taxon>Lachnospiraceae</taxon>
        <taxon>Diplocloster</taxon>
    </lineage>
</organism>
<dbReference type="GO" id="GO:0046961">
    <property type="term" value="F:proton-transporting ATPase activity, rotational mechanism"/>
    <property type="evidence" value="ECO:0007669"/>
    <property type="project" value="TreeGrafter"/>
</dbReference>
<dbReference type="NCBIfam" id="TIGR01144">
    <property type="entry name" value="ATP_synt_b"/>
    <property type="match status" value="1"/>
</dbReference>
<keyword evidence="3 12" id="KW-0138">CF(0)</keyword>
<keyword evidence="12" id="KW-1003">Cell membrane</keyword>
<feature type="coiled-coil region" evidence="14">
    <location>
        <begin position="66"/>
        <end position="134"/>
    </location>
</feature>
<comment type="function">
    <text evidence="10 12">F(1)F(0) ATP synthase produces ATP from ADP in the presence of a proton or sodium gradient. F-type ATPases consist of two structural domains, F(1) containing the extramembraneous catalytic core and F(0) containing the membrane proton channel, linked together by a central stalk and a peripheral stalk. During catalysis, ATP synthesis in the catalytic domain of F(1) is coupled via a rotary mechanism of the central stalk subunits to proton translocation.</text>
</comment>
<keyword evidence="4 12" id="KW-0812">Transmembrane</keyword>
<keyword evidence="9 12" id="KW-0066">ATP synthesis</keyword>
<dbReference type="HAMAP" id="MF_01398">
    <property type="entry name" value="ATP_synth_b_bprime"/>
    <property type="match status" value="1"/>
</dbReference>
<evidence type="ECO:0000256" key="11">
    <source>
        <dbReference type="ARBA" id="ARBA00037847"/>
    </source>
</evidence>
<keyword evidence="7 12" id="KW-0406">Ion transport</keyword>
<dbReference type="GO" id="GO:0012505">
    <property type="term" value="C:endomembrane system"/>
    <property type="evidence" value="ECO:0007669"/>
    <property type="project" value="UniProtKB-SubCell"/>
</dbReference>
<dbReference type="InterPro" id="IPR002146">
    <property type="entry name" value="ATP_synth_b/b'su_bac/chlpt"/>
</dbReference>
<evidence type="ECO:0000313" key="15">
    <source>
        <dbReference type="EMBL" id="MBU9738803.1"/>
    </source>
</evidence>
<protein>
    <recommendedName>
        <fullName evidence="12">ATP synthase subunit b</fullName>
    </recommendedName>
    <alternativeName>
        <fullName evidence="12">ATP synthase F(0) sector subunit b</fullName>
    </alternativeName>
    <alternativeName>
        <fullName evidence="12">ATPase subunit I</fullName>
    </alternativeName>
    <alternativeName>
        <fullName evidence="12">F-type ATPase subunit b</fullName>
        <shortName evidence="12">F-ATPase subunit b</shortName>
    </alternativeName>
</protein>
<comment type="caution">
    <text evidence="15">The sequence shown here is derived from an EMBL/GenBank/DDBJ whole genome shotgun (WGS) entry which is preliminary data.</text>
</comment>
<dbReference type="InterPro" id="IPR005864">
    <property type="entry name" value="ATP_synth_F0_bsu_bac"/>
</dbReference>
<dbReference type="InterPro" id="IPR028987">
    <property type="entry name" value="ATP_synth_B-like_membr_sf"/>
</dbReference>
<dbReference type="EMBL" id="JAHQCW010000042">
    <property type="protein sequence ID" value="MBU9738803.1"/>
    <property type="molecule type" value="Genomic_DNA"/>
</dbReference>
<dbReference type="PANTHER" id="PTHR33445">
    <property type="entry name" value="ATP SYNTHASE SUBUNIT B', CHLOROPLASTIC"/>
    <property type="match status" value="1"/>
</dbReference>
<dbReference type="SUPFAM" id="SSF81573">
    <property type="entry name" value="F1F0 ATP synthase subunit B, membrane domain"/>
    <property type="match status" value="1"/>
</dbReference>
<proteinExistence type="inferred from homology"/>
<keyword evidence="14" id="KW-0175">Coiled coil</keyword>
<dbReference type="Pfam" id="PF00430">
    <property type="entry name" value="ATP-synt_B"/>
    <property type="match status" value="1"/>
</dbReference>
<keyword evidence="6 12" id="KW-1133">Transmembrane helix</keyword>
<evidence type="ECO:0000256" key="4">
    <source>
        <dbReference type="ARBA" id="ARBA00022692"/>
    </source>
</evidence>
<dbReference type="InterPro" id="IPR050059">
    <property type="entry name" value="ATP_synthase_B_chain"/>
</dbReference>
<evidence type="ECO:0000256" key="2">
    <source>
        <dbReference type="ARBA" id="ARBA00022448"/>
    </source>
</evidence>
<evidence type="ECO:0000256" key="8">
    <source>
        <dbReference type="ARBA" id="ARBA00023136"/>
    </source>
</evidence>
<evidence type="ECO:0000256" key="13">
    <source>
        <dbReference type="RuleBase" id="RU003848"/>
    </source>
</evidence>
<evidence type="ECO:0000313" key="16">
    <source>
        <dbReference type="Proteomes" id="UP000712157"/>
    </source>
</evidence>
<keyword evidence="5 12" id="KW-0375">Hydrogen ion transport</keyword>
<keyword evidence="8 12" id="KW-0472">Membrane</keyword>
<dbReference type="CDD" id="cd06503">
    <property type="entry name" value="ATP-synt_Fo_b"/>
    <property type="match status" value="1"/>
</dbReference>
<comment type="subcellular location">
    <subcellularLocation>
        <location evidence="12">Cell membrane</location>
        <topology evidence="12">Single-pass membrane protein</topology>
    </subcellularLocation>
    <subcellularLocation>
        <location evidence="11">Endomembrane system</location>
        <topology evidence="11">Single-pass membrane protein</topology>
    </subcellularLocation>
</comment>
<evidence type="ECO:0000256" key="6">
    <source>
        <dbReference type="ARBA" id="ARBA00022989"/>
    </source>
</evidence>
<dbReference type="RefSeq" id="WP_158347271.1">
    <property type="nucleotide sequence ID" value="NZ_JAHQCW010000042.1"/>
</dbReference>
<evidence type="ECO:0000256" key="14">
    <source>
        <dbReference type="SAM" id="Coils"/>
    </source>
</evidence>
<reference evidence="15" key="1">
    <citation type="submission" date="2021-06" db="EMBL/GenBank/DDBJ databases">
        <title>Description of novel taxa of the family Lachnospiraceae.</title>
        <authorList>
            <person name="Chaplin A.V."/>
            <person name="Sokolova S.R."/>
            <person name="Pikina A.P."/>
            <person name="Korzhanova M."/>
            <person name="Belova V."/>
            <person name="Korostin D."/>
            <person name="Efimov B.A."/>
        </authorList>
    </citation>
    <scope>NUCLEOTIDE SEQUENCE</scope>
    <source>
        <strain evidence="15">ASD5720</strain>
    </source>
</reference>
<evidence type="ECO:0000256" key="7">
    <source>
        <dbReference type="ARBA" id="ARBA00023065"/>
    </source>
</evidence>
<comment type="subunit">
    <text evidence="12">F-type ATPases have 2 components, F(1) - the catalytic core - and F(0) - the membrane proton channel. F(1) has five subunits: alpha(3), beta(3), gamma(1), delta(1), epsilon(1). F(0) has three main subunits: a(1), b(2) and c(10-14). The alpha and beta chains form an alternating ring which encloses part of the gamma chain. F(1) is attached to F(0) by a central stalk formed by the gamma and epsilon chains, while a peripheral stalk is formed by the delta and b chains.</text>
</comment>
<dbReference type="Proteomes" id="UP000712157">
    <property type="component" value="Unassembled WGS sequence"/>
</dbReference>
<dbReference type="Gene3D" id="1.20.5.620">
    <property type="entry name" value="F1F0 ATP synthase subunit B, membrane domain"/>
    <property type="match status" value="1"/>
</dbReference>
<evidence type="ECO:0000256" key="5">
    <source>
        <dbReference type="ARBA" id="ARBA00022781"/>
    </source>
</evidence>
<dbReference type="GO" id="GO:0045259">
    <property type="term" value="C:proton-transporting ATP synthase complex"/>
    <property type="evidence" value="ECO:0007669"/>
    <property type="project" value="UniProtKB-KW"/>
</dbReference>
<evidence type="ECO:0000256" key="3">
    <source>
        <dbReference type="ARBA" id="ARBA00022547"/>
    </source>
</evidence>
<evidence type="ECO:0000256" key="9">
    <source>
        <dbReference type="ARBA" id="ARBA00023310"/>
    </source>
</evidence>
<dbReference type="GO" id="GO:0005886">
    <property type="term" value="C:plasma membrane"/>
    <property type="evidence" value="ECO:0007669"/>
    <property type="project" value="UniProtKB-SubCell"/>
</dbReference>